<gene>
    <name evidence="2" type="ORF">GBAR_LOCUS13655</name>
</gene>
<dbReference type="EMBL" id="CASHTH010002004">
    <property type="protein sequence ID" value="CAI8023358.1"/>
    <property type="molecule type" value="Genomic_DNA"/>
</dbReference>
<dbReference type="Pfam" id="PF07883">
    <property type="entry name" value="Cupin_2"/>
    <property type="match status" value="1"/>
</dbReference>
<dbReference type="PANTHER" id="PTHR43698">
    <property type="entry name" value="RIBD C-TERMINAL DOMAIN CONTAINING PROTEIN"/>
    <property type="match status" value="1"/>
</dbReference>
<evidence type="ECO:0000313" key="3">
    <source>
        <dbReference type="Proteomes" id="UP001174909"/>
    </source>
</evidence>
<dbReference type="InterPro" id="IPR011051">
    <property type="entry name" value="RmlC_Cupin_sf"/>
</dbReference>
<accession>A0AA35S674</accession>
<dbReference type="InterPro" id="IPR013096">
    <property type="entry name" value="Cupin_2"/>
</dbReference>
<feature type="domain" description="Cupin type-2" evidence="1">
    <location>
        <begin position="41"/>
        <end position="105"/>
    </location>
</feature>
<dbReference type="Proteomes" id="UP001174909">
    <property type="component" value="Unassembled WGS sequence"/>
</dbReference>
<name>A0AA35S674_GEOBA</name>
<comment type="caution">
    <text evidence="2">The sequence shown here is derived from an EMBL/GenBank/DDBJ whole genome shotgun (WGS) entry which is preliminary data.</text>
</comment>
<evidence type="ECO:0000313" key="2">
    <source>
        <dbReference type="EMBL" id="CAI8023358.1"/>
    </source>
</evidence>
<proteinExistence type="predicted"/>
<dbReference type="SUPFAM" id="SSF51182">
    <property type="entry name" value="RmlC-like cupins"/>
    <property type="match status" value="1"/>
</dbReference>
<keyword evidence="3" id="KW-1185">Reference proteome</keyword>
<dbReference type="AlphaFoldDB" id="A0AA35S674"/>
<dbReference type="Gene3D" id="2.60.120.10">
    <property type="entry name" value="Jelly Rolls"/>
    <property type="match status" value="1"/>
</dbReference>
<dbReference type="PANTHER" id="PTHR43698:SF1">
    <property type="entry name" value="BLL4564 PROTEIN"/>
    <property type="match status" value="1"/>
</dbReference>
<organism evidence="2 3">
    <name type="scientific">Geodia barretti</name>
    <name type="common">Barrett's horny sponge</name>
    <dbReference type="NCBI Taxonomy" id="519541"/>
    <lineage>
        <taxon>Eukaryota</taxon>
        <taxon>Metazoa</taxon>
        <taxon>Porifera</taxon>
        <taxon>Demospongiae</taxon>
        <taxon>Heteroscleromorpha</taxon>
        <taxon>Tetractinellida</taxon>
        <taxon>Astrophorina</taxon>
        <taxon>Geodiidae</taxon>
        <taxon>Geodia</taxon>
    </lineage>
</organism>
<dbReference type="InterPro" id="IPR014710">
    <property type="entry name" value="RmlC-like_jellyroll"/>
</dbReference>
<protein>
    <recommendedName>
        <fullName evidence="1">Cupin type-2 domain-containing protein</fullName>
    </recommendedName>
</protein>
<evidence type="ECO:0000259" key="1">
    <source>
        <dbReference type="Pfam" id="PF07883"/>
    </source>
</evidence>
<reference evidence="2" key="1">
    <citation type="submission" date="2023-03" db="EMBL/GenBank/DDBJ databases">
        <authorList>
            <person name="Steffen K."/>
            <person name="Cardenas P."/>
        </authorList>
    </citation>
    <scope>NUCLEOTIDE SEQUENCE</scope>
</reference>
<sequence length="120" mass="12694">MKIVKMSAVPKTEGTAPLFTGPVGRQAILDPDDSNNFNFGIVHFGAGVRNKFHKHSGDQILIVTEGTGTVATRDESVVVSEGDVAIIPAGEDHWHGAPDATAMSHITITVKGSQTEQTET</sequence>